<keyword evidence="13 14" id="KW-0998">Cell outer membrane</keyword>
<gene>
    <name evidence="17" type="ORF">EDC65_0666</name>
</gene>
<comment type="caution">
    <text evidence="17">The sequence shown here is derived from an EMBL/GenBank/DDBJ whole genome shotgun (WGS) entry which is preliminary data.</text>
</comment>
<reference evidence="17 18" key="1">
    <citation type="submission" date="2018-11" db="EMBL/GenBank/DDBJ databases">
        <title>Genomic Encyclopedia of Type Strains, Phase IV (KMG-IV): sequencing the most valuable type-strain genomes for metagenomic binning, comparative biology and taxonomic classification.</title>
        <authorList>
            <person name="Goeker M."/>
        </authorList>
    </citation>
    <scope>NUCLEOTIDE SEQUENCE [LARGE SCALE GENOMIC DNA]</scope>
    <source>
        <strain evidence="17 18">DSM 5900</strain>
    </source>
</reference>
<keyword evidence="3 14" id="KW-0813">Transport</keyword>
<dbReference type="SMART" id="SM00965">
    <property type="entry name" value="STN"/>
    <property type="match status" value="1"/>
</dbReference>
<feature type="domain" description="Secretin/TonB short N-terminal" evidence="16">
    <location>
        <begin position="66"/>
        <end position="117"/>
    </location>
</feature>
<dbReference type="NCBIfam" id="TIGR01783">
    <property type="entry name" value="TonB-siderophor"/>
    <property type="match status" value="1"/>
</dbReference>
<evidence type="ECO:0000256" key="3">
    <source>
        <dbReference type="ARBA" id="ARBA00022448"/>
    </source>
</evidence>
<dbReference type="GO" id="GO:0015891">
    <property type="term" value="P:siderophore transport"/>
    <property type="evidence" value="ECO:0007669"/>
    <property type="project" value="InterPro"/>
</dbReference>
<keyword evidence="6 14" id="KW-0812">Transmembrane</keyword>
<evidence type="ECO:0000256" key="9">
    <source>
        <dbReference type="ARBA" id="ARBA00023065"/>
    </source>
</evidence>
<dbReference type="FunFam" id="2.40.170.20:FF:000005">
    <property type="entry name" value="TonB-dependent siderophore receptor"/>
    <property type="match status" value="1"/>
</dbReference>
<evidence type="ECO:0000256" key="2">
    <source>
        <dbReference type="ARBA" id="ARBA00009810"/>
    </source>
</evidence>
<keyword evidence="7" id="KW-0732">Signal</keyword>
<keyword evidence="5" id="KW-0410">Iron transport</keyword>
<evidence type="ECO:0000256" key="4">
    <source>
        <dbReference type="ARBA" id="ARBA00022452"/>
    </source>
</evidence>
<dbReference type="PANTHER" id="PTHR32552">
    <property type="entry name" value="FERRICHROME IRON RECEPTOR-RELATED"/>
    <property type="match status" value="1"/>
</dbReference>
<dbReference type="InterPro" id="IPR011662">
    <property type="entry name" value="Secretin/TonB_short_N"/>
</dbReference>
<dbReference type="FunFam" id="2.170.130.10:FF:000001">
    <property type="entry name" value="Catecholate siderophore TonB-dependent receptor"/>
    <property type="match status" value="1"/>
</dbReference>
<dbReference type="OrthoDB" id="9760333at2"/>
<dbReference type="Gene3D" id="2.40.170.20">
    <property type="entry name" value="TonB-dependent receptor, beta-barrel domain"/>
    <property type="match status" value="1"/>
</dbReference>
<organism evidence="17 18">
    <name type="scientific">Stella humosa</name>
    <dbReference type="NCBI Taxonomy" id="94"/>
    <lineage>
        <taxon>Bacteria</taxon>
        <taxon>Pseudomonadati</taxon>
        <taxon>Pseudomonadota</taxon>
        <taxon>Alphaproteobacteria</taxon>
        <taxon>Rhodospirillales</taxon>
        <taxon>Stellaceae</taxon>
        <taxon>Stella</taxon>
    </lineage>
</organism>
<dbReference type="InterPro" id="IPR036942">
    <property type="entry name" value="Beta-barrel_TonB_sf"/>
</dbReference>
<dbReference type="Pfam" id="PF07715">
    <property type="entry name" value="Plug"/>
    <property type="match status" value="1"/>
</dbReference>
<keyword evidence="8" id="KW-0408">Iron</keyword>
<keyword evidence="12 17" id="KW-0675">Receptor</keyword>
<evidence type="ECO:0000256" key="13">
    <source>
        <dbReference type="ARBA" id="ARBA00023237"/>
    </source>
</evidence>
<comment type="similarity">
    <text evidence="2 14 15">Belongs to the TonB-dependent receptor family.</text>
</comment>
<evidence type="ECO:0000256" key="12">
    <source>
        <dbReference type="ARBA" id="ARBA00023170"/>
    </source>
</evidence>
<evidence type="ECO:0000256" key="6">
    <source>
        <dbReference type="ARBA" id="ARBA00022692"/>
    </source>
</evidence>
<name>A0A3N1MFI6_9PROT</name>
<dbReference type="SUPFAM" id="SSF56935">
    <property type="entry name" value="Porins"/>
    <property type="match status" value="1"/>
</dbReference>
<dbReference type="Pfam" id="PF00593">
    <property type="entry name" value="TonB_dep_Rec_b-barrel"/>
    <property type="match status" value="1"/>
</dbReference>
<keyword evidence="4 14" id="KW-1134">Transmembrane beta strand</keyword>
<dbReference type="InterPro" id="IPR012910">
    <property type="entry name" value="Plug_dom"/>
</dbReference>
<evidence type="ECO:0000256" key="1">
    <source>
        <dbReference type="ARBA" id="ARBA00004571"/>
    </source>
</evidence>
<evidence type="ECO:0000256" key="14">
    <source>
        <dbReference type="PROSITE-ProRule" id="PRU01360"/>
    </source>
</evidence>
<evidence type="ECO:0000256" key="7">
    <source>
        <dbReference type="ARBA" id="ARBA00022729"/>
    </source>
</evidence>
<dbReference type="InterPro" id="IPR039426">
    <property type="entry name" value="TonB-dep_rcpt-like"/>
</dbReference>
<dbReference type="PANTHER" id="PTHR32552:SF68">
    <property type="entry name" value="FERRICHROME OUTER MEMBRANE TRANSPORTER_PHAGE RECEPTOR"/>
    <property type="match status" value="1"/>
</dbReference>
<keyword evidence="18" id="KW-1185">Reference proteome</keyword>
<evidence type="ECO:0000259" key="16">
    <source>
        <dbReference type="SMART" id="SM00965"/>
    </source>
</evidence>
<protein>
    <submittedName>
        <fullName evidence="17">Iron complex outermembrane receptor protein</fullName>
    </submittedName>
</protein>
<dbReference type="Pfam" id="PF07660">
    <property type="entry name" value="STN"/>
    <property type="match status" value="1"/>
</dbReference>
<evidence type="ECO:0000256" key="5">
    <source>
        <dbReference type="ARBA" id="ARBA00022496"/>
    </source>
</evidence>
<sequence length="830" mass="89871">MVLGVLIGRGGPALAGFVAVAMLANPGVAQVAGATQTAQADQLKRFEIPAQPLHQALLRFSREAGIELFFDSALTRNATSAALSGTFPTREALARLLAGTGFTFRFTNPTTVTLERLPQQTGAVTLDTVTVEGQQARLPAPHAPFAGFVAPSSAAGTKTDTPILETPQSISVVGSAEIATRNARTLADALGYTAGVRAGTMGASNGYGGDSTSIRGFGGNGTAGPSSNEYLDGMRLGGTGYLSSALDPYLFERIEVIKGPASVLYGQSTPGGLVNMVSKRPTASPLREVELQTGNRGRVQGSFDVSDRIDPAGRVLYRVTGVAYRHDAETDIADGKRRFAIAPSLTFRPNDRTSLTLMARYQNDDFGGSPLNWLPAYGTVLPNANGKLGRDLYTGDPNFERWKRESANIGYALEHRFDDTFTFRQNFRYLHNKLDHAGLYVSTLQADQRTANRQAFGMIEHSDDFTLDNQVEARFSTGPLQHTLLFGIDGQWFLDDTDRVLQSPAATLDLFNPVYGVAINATPYQKSESEGRQYGLYLQDQVAFDRLRLVLGLRQDWAKSESTNKLNGTSSSQKDDALTMRGAAMYLFDNGLAPYVSYTESFEPTVGTVLADGSLAKPTEGRQYEVGLKYQPTGFDSFMTASLFDLRRKNVVTRDPNNPTLSIQTGEITARGVELEAKASLAAGFNATVAYTYLDAEVTDSNNTTTGIDGVVVPIRGKTPTRVPEHAASLWLDYTFAEGPLRGFALGGGGRYVGRTMGDDANSFKVPAFTVFDAMLRYDLEGLDSRLAGMQVQLNAMNLFDKEYVSTCFGANRCYFGTGRTVYASLKYRW</sequence>
<keyword evidence="11 14" id="KW-0472">Membrane</keyword>
<dbReference type="InterPro" id="IPR000531">
    <property type="entry name" value="Beta-barrel_TonB"/>
</dbReference>
<evidence type="ECO:0000313" key="17">
    <source>
        <dbReference type="EMBL" id="ROQ01487.1"/>
    </source>
</evidence>
<evidence type="ECO:0000256" key="10">
    <source>
        <dbReference type="ARBA" id="ARBA00023077"/>
    </source>
</evidence>
<dbReference type="GO" id="GO:0015344">
    <property type="term" value="F:siderophore uptake transmembrane transporter activity"/>
    <property type="evidence" value="ECO:0007669"/>
    <property type="project" value="TreeGrafter"/>
</dbReference>
<evidence type="ECO:0000256" key="11">
    <source>
        <dbReference type="ARBA" id="ARBA00023136"/>
    </source>
</evidence>
<dbReference type="Gene3D" id="3.55.50.30">
    <property type="match status" value="1"/>
</dbReference>
<proteinExistence type="inferred from homology"/>
<dbReference type="PROSITE" id="PS52016">
    <property type="entry name" value="TONB_DEPENDENT_REC_3"/>
    <property type="match status" value="1"/>
</dbReference>
<evidence type="ECO:0000256" key="8">
    <source>
        <dbReference type="ARBA" id="ARBA00023004"/>
    </source>
</evidence>
<comment type="subcellular location">
    <subcellularLocation>
        <location evidence="1 14">Cell outer membrane</location>
        <topology evidence="1 14">Multi-pass membrane protein</topology>
    </subcellularLocation>
</comment>
<dbReference type="Proteomes" id="UP000278222">
    <property type="component" value="Unassembled WGS sequence"/>
</dbReference>
<dbReference type="GO" id="GO:0009279">
    <property type="term" value="C:cell outer membrane"/>
    <property type="evidence" value="ECO:0007669"/>
    <property type="project" value="UniProtKB-SubCell"/>
</dbReference>
<dbReference type="InterPro" id="IPR010105">
    <property type="entry name" value="TonB_sidphr_rcpt"/>
</dbReference>
<dbReference type="Gene3D" id="2.170.130.10">
    <property type="entry name" value="TonB-dependent receptor, plug domain"/>
    <property type="match status" value="1"/>
</dbReference>
<keyword evidence="9" id="KW-0406">Ion transport</keyword>
<dbReference type="CDD" id="cd01347">
    <property type="entry name" value="ligand_gated_channel"/>
    <property type="match status" value="1"/>
</dbReference>
<dbReference type="InterPro" id="IPR037066">
    <property type="entry name" value="Plug_dom_sf"/>
</dbReference>
<keyword evidence="10 15" id="KW-0798">TonB box</keyword>
<accession>A0A3N1MFI6</accession>
<evidence type="ECO:0000313" key="18">
    <source>
        <dbReference type="Proteomes" id="UP000278222"/>
    </source>
</evidence>
<evidence type="ECO:0000256" key="15">
    <source>
        <dbReference type="RuleBase" id="RU003357"/>
    </source>
</evidence>
<dbReference type="EMBL" id="RJKX01000011">
    <property type="protein sequence ID" value="ROQ01487.1"/>
    <property type="molecule type" value="Genomic_DNA"/>
</dbReference>
<dbReference type="GO" id="GO:0038023">
    <property type="term" value="F:signaling receptor activity"/>
    <property type="evidence" value="ECO:0007669"/>
    <property type="project" value="InterPro"/>
</dbReference>
<dbReference type="AlphaFoldDB" id="A0A3N1MFI6"/>
<dbReference type="RefSeq" id="WP_142235754.1">
    <property type="nucleotide sequence ID" value="NZ_AP019700.1"/>
</dbReference>